<evidence type="ECO:0000313" key="8">
    <source>
        <dbReference type="Proteomes" id="UP001164390"/>
    </source>
</evidence>
<evidence type="ECO:0000256" key="3">
    <source>
        <dbReference type="ARBA" id="ARBA00022989"/>
    </source>
</evidence>
<dbReference type="SUPFAM" id="SSF103473">
    <property type="entry name" value="MFS general substrate transporter"/>
    <property type="match status" value="1"/>
</dbReference>
<keyword evidence="8" id="KW-1185">Reference proteome</keyword>
<evidence type="ECO:0000256" key="1">
    <source>
        <dbReference type="ARBA" id="ARBA00004651"/>
    </source>
</evidence>
<feature type="transmembrane region" description="Helical" evidence="5">
    <location>
        <begin position="129"/>
        <end position="151"/>
    </location>
</feature>
<dbReference type="InterPro" id="IPR020846">
    <property type="entry name" value="MFS_dom"/>
</dbReference>
<evidence type="ECO:0000256" key="5">
    <source>
        <dbReference type="SAM" id="Phobius"/>
    </source>
</evidence>
<evidence type="ECO:0000259" key="6">
    <source>
        <dbReference type="PROSITE" id="PS50850"/>
    </source>
</evidence>
<protein>
    <submittedName>
        <fullName evidence="7">MFS transporter</fullName>
    </submittedName>
</protein>
<dbReference type="Proteomes" id="UP001164390">
    <property type="component" value="Chromosome"/>
</dbReference>
<dbReference type="Pfam" id="PF07690">
    <property type="entry name" value="MFS_1"/>
    <property type="match status" value="1"/>
</dbReference>
<dbReference type="RefSeq" id="WP_271632026.1">
    <property type="nucleotide sequence ID" value="NZ_CP094970.1"/>
</dbReference>
<feature type="transmembrane region" description="Helical" evidence="5">
    <location>
        <begin position="12"/>
        <end position="31"/>
    </location>
</feature>
<accession>A0AA46YIR8</accession>
<feature type="transmembrane region" description="Helical" evidence="5">
    <location>
        <begin position="275"/>
        <end position="294"/>
    </location>
</feature>
<keyword evidence="4 5" id="KW-0472">Membrane</keyword>
<dbReference type="PANTHER" id="PTHR23514">
    <property type="entry name" value="BYPASS OF STOP CODON PROTEIN 6"/>
    <property type="match status" value="1"/>
</dbReference>
<reference evidence="7" key="1">
    <citation type="submission" date="2022-01" db="EMBL/GenBank/DDBJ databases">
        <title>Nocardioidaceae gen. sp. A5X3R13.</title>
        <authorList>
            <person name="Lopez Marin M.A."/>
            <person name="Uhlik O."/>
        </authorList>
    </citation>
    <scope>NUCLEOTIDE SEQUENCE</scope>
    <source>
        <strain evidence="7">A5X3R13</strain>
    </source>
</reference>
<dbReference type="GO" id="GO:0005886">
    <property type="term" value="C:plasma membrane"/>
    <property type="evidence" value="ECO:0007669"/>
    <property type="project" value="UniProtKB-SubCell"/>
</dbReference>
<dbReference type="GO" id="GO:0022857">
    <property type="term" value="F:transmembrane transporter activity"/>
    <property type="evidence" value="ECO:0007669"/>
    <property type="project" value="InterPro"/>
</dbReference>
<feature type="domain" description="Major facilitator superfamily (MFS) profile" evidence="6">
    <location>
        <begin position="7"/>
        <end position="387"/>
    </location>
</feature>
<feature type="transmembrane region" description="Helical" evidence="5">
    <location>
        <begin position="242"/>
        <end position="263"/>
    </location>
</feature>
<sequence>MSPDRAARRAVFAGFAIQGLTFSSIVTRLATIKDEFDLDDTDILWLLAAVAALSAVGSIVAGYAAARWGSAPTLRIALAGVSLGSVLPGLADSLPALVACTCVYGFFVGAVDATLNMQGVAVQDRYGRSIMTGFHAMWSVAAVVGAGYASLTIGLDWSLFASLVVVCVVGLIANALTGSELLRAEPGVAVGGTADPRTPARMHRVPWVPILLIAVPTFAMWVNDSATSVWSGIYLQDGLDAAAYAAPAAYGAYQAVLLLVRLVGDRLVGRYGATAVVRGSGVLAVVALAVIVAAPSVLVVVVGFALLGGGLSLIPPLSYVAAGHLDTEGGTTAIARVNVANYVGYLVAAFAIAFTSHEWGERYMFVLPLVIVTLIPLMANQFEPRVRTRDAP</sequence>
<gene>
    <name evidence="7" type="ORF">L0C25_12720</name>
</gene>
<feature type="transmembrane region" description="Helical" evidence="5">
    <location>
        <begin position="333"/>
        <end position="356"/>
    </location>
</feature>
<feature type="transmembrane region" description="Helical" evidence="5">
    <location>
        <begin position="96"/>
        <end position="117"/>
    </location>
</feature>
<keyword evidence="2 5" id="KW-0812">Transmembrane</keyword>
<feature type="transmembrane region" description="Helical" evidence="5">
    <location>
        <begin position="300"/>
        <end position="321"/>
    </location>
</feature>
<dbReference type="PANTHER" id="PTHR23514:SF13">
    <property type="entry name" value="INNER MEMBRANE PROTEIN YBJJ"/>
    <property type="match status" value="1"/>
</dbReference>
<dbReference type="PROSITE" id="PS50850">
    <property type="entry name" value="MFS"/>
    <property type="match status" value="1"/>
</dbReference>
<feature type="transmembrane region" description="Helical" evidence="5">
    <location>
        <begin position="157"/>
        <end position="176"/>
    </location>
</feature>
<feature type="transmembrane region" description="Helical" evidence="5">
    <location>
        <begin position="205"/>
        <end position="222"/>
    </location>
</feature>
<dbReference type="CDD" id="cd17393">
    <property type="entry name" value="MFS_MosC_like"/>
    <property type="match status" value="1"/>
</dbReference>
<keyword evidence="3 5" id="KW-1133">Transmembrane helix</keyword>
<proteinExistence type="predicted"/>
<dbReference type="InterPro" id="IPR036259">
    <property type="entry name" value="MFS_trans_sf"/>
</dbReference>
<feature type="transmembrane region" description="Helical" evidence="5">
    <location>
        <begin position="43"/>
        <end position="66"/>
    </location>
</feature>
<comment type="subcellular location">
    <subcellularLocation>
        <location evidence="1">Cell membrane</location>
        <topology evidence="1">Multi-pass membrane protein</topology>
    </subcellularLocation>
</comment>
<name>A0AA46YIR8_9ACTN</name>
<dbReference type="EMBL" id="CP094970">
    <property type="protein sequence ID" value="UYM03420.1"/>
    <property type="molecule type" value="Genomic_DNA"/>
</dbReference>
<dbReference type="KEGG" id="sgrg:L0C25_12720"/>
<dbReference type="InterPro" id="IPR011701">
    <property type="entry name" value="MFS"/>
</dbReference>
<organism evidence="7 8">
    <name type="scientific">Solicola gregarius</name>
    <dbReference type="NCBI Taxonomy" id="2908642"/>
    <lineage>
        <taxon>Bacteria</taxon>
        <taxon>Bacillati</taxon>
        <taxon>Actinomycetota</taxon>
        <taxon>Actinomycetes</taxon>
        <taxon>Propionibacteriales</taxon>
        <taxon>Nocardioidaceae</taxon>
        <taxon>Solicola</taxon>
    </lineage>
</organism>
<dbReference type="InterPro" id="IPR051788">
    <property type="entry name" value="MFS_Transporter"/>
</dbReference>
<evidence type="ECO:0000256" key="4">
    <source>
        <dbReference type="ARBA" id="ARBA00023136"/>
    </source>
</evidence>
<dbReference type="AlphaFoldDB" id="A0AA46YIR8"/>
<evidence type="ECO:0000256" key="2">
    <source>
        <dbReference type="ARBA" id="ARBA00022692"/>
    </source>
</evidence>
<evidence type="ECO:0000313" key="7">
    <source>
        <dbReference type="EMBL" id="UYM03420.1"/>
    </source>
</evidence>
<feature type="transmembrane region" description="Helical" evidence="5">
    <location>
        <begin position="362"/>
        <end position="379"/>
    </location>
</feature>
<dbReference type="Gene3D" id="1.20.1250.20">
    <property type="entry name" value="MFS general substrate transporter like domains"/>
    <property type="match status" value="2"/>
</dbReference>